<feature type="region of interest" description="Disordered" evidence="1">
    <location>
        <begin position="36"/>
        <end position="82"/>
    </location>
</feature>
<dbReference type="OrthoDB" id="9812120at2"/>
<accession>A0A4Y8X5E5</accession>
<protein>
    <submittedName>
        <fullName evidence="2">Uncharacterized protein</fullName>
    </submittedName>
</protein>
<dbReference type="AlphaFoldDB" id="A0A4Y8X5E5"/>
<gene>
    <name evidence="2" type="ORF">BJ976_001503</name>
</gene>
<feature type="compositionally biased region" description="Low complexity" evidence="1">
    <location>
        <begin position="49"/>
        <end position="76"/>
    </location>
</feature>
<evidence type="ECO:0000313" key="2">
    <source>
        <dbReference type="EMBL" id="MBB4883152.1"/>
    </source>
</evidence>
<dbReference type="EMBL" id="JACHMC010000001">
    <property type="protein sequence ID" value="MBB4883152.1"/>
    <property type="molecule type" value="Genomic_DNA"/>
</dbReference>
<keyword evidence="3" id="KW-1185">Reference proteome</keyword>
<comment type="caution">
    <text evidence="2">The sequence shown here is derived from an EMBL/GenBank/DDBJ whole genome shotgun (WGS) entry which is preliminary data.</text>
</comment>
<dbReference type="PROSITE" id="PS51318">
    <property type="entry name" value="TAT"/>
    <property type="match status" value="1"/>
</dbReference>
<dbReference type="Proteomes" id="UP000560081">
    <property type="component" value="Unassembled WGS sequence"/>
</dbReference>
<name>A0A4Y8X5E5_9MICC</name>
<evidence type="ECO:0000256" key="1">
    <source>
        <dbReference type="SAM" id="MobiDB-lite"/>
    </source>
</evidence>
<dbReference type="RefSeq" id="WP_135028421.1">
    <property type="nucleotide sequence ID" value="NZ_BMLA01000001.1"/>
</dbReference>
<dbReference type="InterPro" id="IPR006311">
    <property type="entry name" value="TAT_signal"/>
</dbReference>
<sequence>MSSSPSLRPRVPALSRRSALLGLGGLTAALVGCGAQEESAVKAGPSDGSAPSTSVGSTTSTSPLPTATATPTPAQAELPGGGRQMFPARRLVALYGTPGVPQLGVLGEQDLQASIERAKDLAASYQPFSEEPVQPAFEMITTMATADPGPQGAYSRPVDRERLEEWVTGAGEAGVHVVLDLQTGFEDFLTQAKRIEDLLVQPHVGLALDPEWRLRPGQKHMRDIGQVTAAEVNATSAWLADLVARESLPEKVFMLHQFRLTMIEQREQIVDREGLAFVLHADGHGHPEMKFNTWEWLLKELPEHFSMGWKNFIDEDTPTFTPQETFEVEPKPWFVSYQ</sequence>
<proteinExistence type="predicted"/>
<evidence type="ECO:0000313" key="3">
    <source>
        <dbReference type="Proteomes" id="UP000560081"/>
    </source>
</evidence>
<organism evidence="2 3">
    <name type="scientific">Micrococcus flavus</name>
    <dbReference type="NCBI Taxonomy" id="384602"/>
    <lineage>
        <taxon>Bacteria</taxon>
        <taxon>Bacillati</taxon>
        <taxon>Actinomycetota</taxon>
        <taxon>Actinomycetes</taxon>
        <taxon>Micrococcales</taxon>
        <taxon>Micrococcaceae</taxon>
        <taxon>Micrococcus</taxon>
    </lineage>
</organism>
<reference evidence="2 3" key="1">
    <citation type="submission" date="2020-08" db="EMBL/GenBank/DDBJ databases">
        <title>Sequencing the genomes of 1000 actinobacteria strains.</title>
        <authorList>
            <person name="Klenk H.-P."/>
        </authorList>
    </citation>
    <scope>NUCLEOTIDE SEQUENCE [LARGE SCALE GENOMIC DNA]</scope>
    <source>
        <strain evidence="2 3">DSM 19079</strain>
    </source>
</reference>